<dbReference type="SUPFAM" id="SSF53328">
    <property type="entry name" value="Formyltransferase"/>
    <property type="match status" value="1"/>
</dbReference>
<dbReference type="EC" id="2.1.2.9" evidence="2"/>
<evidence type="ECO:0000313" key="2">
    <source>
        <dbReference type="EMBL" id="MBB3107750.1"/>
    </source>
</evidence>
<dbReference type="GO" id="GO:0004479">
    <property type="term" value="F:methionyl-tRNA formyltransferase activity"/>
    <property type="evidence" value="ECO:0007669"/>
    <property type="project" value="UniProtKB-EC"/>
</dbReference>
<dbReference type="PANTHER" id="PTHR11138:SF5">
    <property type="entry name" value="METHIONYL-TRNA FORMYLTRANSFERASE, MITOCHONDRIAL"/>
    <property type="match status" value="1"/>
</dbReference>
<protein>
    <submittedName>
        <fullName evidence="2">Methionyl-tRNA formyltransferase</fullName>
        <ecNumber evidence="2">2.1.2.9</ecNumber>
    </submittedName>
</protein>
<name>A0A839TF22_9GAMM</name>
<dbReference type="AlphaFoldDB" id="A0A839TF22"/>
<dbReference type="GO" id="GO:0005829">
    <property type="term" value="C:cytosol"/>
    <property type="evidence" value="ECO:0007669"/>
    <property type="project" value="TreeGrafter"/>
</dbReference>
<keyword evidence="2" id="KW-0808">Transferase</keyword>
<dbReference type="Gene3D" id="3.40.50.12230">
    <property type="match status" value="1"/>
</dbReference>
<dbReference type="PANTHER" id="PTHR11138">
    <property type="entry name" value="METHIONYL-TRNA FORMYLTRANSFERASE"/>
    <property type="match status" value="1"/>
</dbReference>
<proteinExistence type="predicted"/>
<dbReference type="InterPro" id="IPR002376">
    <property type="entry name" value="Formyl_transf_N"/>
</dbReference>
<evidence type="ECO:0000259" key="1">
    <source>
        <dbReference type="Pfam" id="PF00551"/>
    </source>
</evidence>
<evidence type="ECO:0000313" key="3">
    <source>
        <dbReference type="Proteomes" id="UP000588111"/>
    </source>
</evidence>
<comment type="caution">
    <text evidence="2">The sequence shown here is derived from an EMBL/GenBank/DDBJ whole genome shotgun (WGS) entry which is preliminary data.</text>
</comment>
<accession>A0A839TF22</accession>
<dbReference type="EMBL" id="JACHXL010000007">
    <property type="protein sequence ID" value="MBB3107750.1"/>
    <property type="molecule type" value="Genomic_DNA"/>
</dbReference>
<dbReference type="Pfam" id="PF00551">
    <property type="entry name" value="Formyl_trans_N"/>
    <property type="match status" value="1"/>
</dbReference>
<sequence length="215" mass="24867">MKISFLCSNPRHPVNDYLYAWIKKNNSKHEIELVRRKKDLSGGDILFLVSCTEIISSQERKAYISCLVLHASDLPRGRGWSPHIWSIIEGKEEIALTLLEANDEVDSGKIWKKLNFQVPKHALWDEINAQLFEKEIELIGFAVSNFNSVLPKPQDPNIKPTYYPRRTPDDSAIDPSKSIESQFDKIRVCDPDRFPAHIDMYGERYKIILEKVNDK</sequence>
<feature type="domain" description="Formyl transferase N-terminal" evidence="1">
    <location>
        <begin position="24"/>
        <end position="138"/>
    </location>
</feature>
<gene>
    <name evidence="2" type="ORF">FHS24_002282</name>
</gene>
<keyword evidence="3" id="KW-1185">Reference proteome</keyword>
<dbReference type="InterPro" id="IPR036477">
    <property type="entry name" value="Formyl_transf_N_sf"/>
</dbReference>
<dbReference type="Proteomes" id="UP000588111">
    <property type="component" value="Unassembled WGS sequence"/>
</dbReference>
<organism evidence="2 3">
    <name type="scientific">Psychrobacter luti</name>
    <dbReference type="NCBI Taxonomy" id="198481"/>
    <lineage>
        <taxon>Bacteria</taxon>
        <taxon>Pseudomonadati</taxon>
        <taxon>Pseudomonadota</taxon>
        <taxon>Gammaproteobacteria</taxon>
        <taxon>Moraxellales</taxon>
        <taxon>Moraxellaceae</taxon>
        <taxon>Psychrobacter</taxon>
    </lineage>
</organism>
<reference evidence="2 3" key="1">
    <citation type="submission" date="2020-08" db="EMBL/GenBank/DDBJ databases">
        <title>Genomic Encyclopedia of Type Strains, Phase III (KMG-III): the genomes of soil and plant-associated and newly described type strains.</title>
        <authorList>
            <person name="Whitman W."/>
        </authorList>
    </citation>
    <scope>NUCLEOTIDE SEQUENCE [LARGE SCALE GENOMIC DNA]</scope>
    <source>
        <strain evidence="2 3">CECT 5885</strain>
    </source>
</reference>
<dbReference type="RefSeq" id="WP_183621203.1">
    <property type="nucleotide sequence ID" value="NZ_CAJHAH010000008.1"/>
</dbReference>